<dbReference type="SMART" id="SM00316">
    <property type="entry name" value="S1"/>
    <property type="match status" value="4"/>
</dbReference>
<proteinExistence type="inferred from homology"/>
<dbReference type="PRINTS" id="PR00681">
    <property type="entry name" value="RIBOSOMALS1"/>
</dbReference>
<feature type="binding site" evidence="5">
    <location>
        <position position="219"/>
    </location>
    <ligand>
        <name>(2E)-4-hydroxy-3-methylbut-2-enyl diphosphate</name>
        <dbReference type="ChEBI" id="CHEBI:128753"/>
    </ligand>
</feature>
<feature type="binding site" evidence="5">
    <location>
        <position position="161"/>
    </location>
    <ligand>
        <name>(2E)-4-hydroxy-3-methylbut-2-enyl diphosphate</name>
        <dbReference type="ChEBI" id="CHEBI:128753"/>
    </ligand>
</feature>
<dbReference type="CDD" id="cd04465">
    <property type="entry name" value="S1_RPS1_repeat_ec2_hs2"/>
    <property type="match status" value="1"/>
</dbReference>
<feature type="binding site" evidence="5">
    <location>
        <position position="261"/>
    </location>
    <ligand>
        <name>(2E)-4-hydroxy-3-methylbut-2-enyl diphosphate</name>
        <dbReference type="ChEBI" id="CHEBI:128753"/>
    </ligand>
</feature>
<keyword evidence="5 7" id="KW-0560">Oxidoreductase</keyword>
<dbReference type="HAMAP" id="MF_00191">
    <property type="entry name" value="IspH"/>
    <property type="match status" value="1"/>
</dbReference>
<feature type="binding site" evidence="5">
    <location>
        <position position="123"/>
    </location>
    <ligand>
        <name>(2E)-4-hydroxy-3-methylbut-2-enyl diphosphate</name>
        <dbReference type="ChEBI" id="CHEBI:128753"/>
    </ligand>
</feature>
<feature type="binding site" evidence="5">
    <location>
        <position position="73"/>
    </location>
    <ligand>
        <name>dimethylallyl diphosphate</name>
        <dbReference type="ChEBI" id="CHEBI:57623"/>
    </ligand>
</feature>
<comment type="catalytic activity">
    <reaction evidence="5">
        <text>isopentenyl diphosphate + 2 oxidized [2Fe-2S]-[ferredoxin] + H2O = (2E)-4-hydroxy-3-methylbut-2-enyl diphosphate + 2 reduced [2Fe-2S]-[ferredoxin] + 2 H(+)</text>
        <dbReference type="Rhea" id="RHEA:24488"/>
        <dbReference type="Rhea" id="RHEA-COMP:10000"/>
        <dbReference type="Rhea" id="RHEA-COMP:10001"/>
        <dbReference type="ChEBI" id="CHEBI:15377"/>
        <dbReference type="ChEBI" id="CHEBI:15378"/>
        <dbReference type="ChEBI" id="CHEBI:33737"/>
        <dbReference type="ChEBI" id="CHEBI:33738"/>
        <dbReference type="ChEBI" id="CHEBI:128753"/>
        <dbReference type="ChEBI" id="CHEBI:128769"/>
        <dbReference type="EC" id="1.17.7.4"/>
    </reaction>
</comment>
<keyword evidence="1 5" id="KW-0004">4Fe-4S</keyword>
<dbReference type="RefSeq" id="WP_154438014.1">
    <property type="nucleotide sequence ID" value="NZ_VUNQ01000001.1"/>
</dbReference>
<dbReference type="UniPathway" id="UPA00056">
    <property type="reaction ID" value="UER00097"/>
</dbReference>
<comment type="function">
    <text evidence="5">Catalyzes the conversion of 1-hydroxy-2-methyl-2-(E)-butenyl 4-diphosphate (HMBPP) into a mixture of isopentenyl diphosphate (IPP) and dimethylallyl diphosphate (DMAPP). Acts in the terminal step of the DOXP/MEP pathway for isoprenoid precursor biosynthesis.</text>
</comment>
<dbReference type="Proteomes" id="UP000469523">
    <property type="component" value="Unassembled WGS sequence"/>
</dbReference>
<comment type="similarity">
    <text evidence="5">Belongs to the IspH family.</text>
</comment>
<feature type="binding site" evidence="5">
    <location>
        <position position="261"/>
    </location>
    <ligand>
        <name>isopentenyl diphosphate</name>
        <dbReference type="ChEBI" id="CHEBI:128769"/>
    </ligand>
</feature>
<dbReference type="InterPro" id="IPR003451">
    <property type="entry name" value="LytB/IspH"/>
</dbReference>
<feature type="active site" description="Proton donor" evidence="5">
    <location>
        <position position="125"/>
    </location>
</feature>
<feature type="binding site" evidence="5">
    <location>
        <position position="219"/>
    </location>
    <ligand>
        <name>isopentenyl diphosphate</name>
        <dbReference type="ChEBI" id="CHEBI:128769"/>
    </ligand>
</feature>
<evidence type="ECO:0000256" key="1">
    <source>
        <dbReference type="ARBA" id="ARBA00022485"/>
    </source>
</evidence>
<feature type="binding site" evidence="5">
    <location>
        <position position="41"/>
    </location>
    <ligand>
        <name>isopentenyl diphosphate</name>
        <dbReference type="ChEBI" id="CHEBI:128769"/>
    </ligand>
</feature>
<feature type="binding site" evidence="5">
    <location>
        <position position="123"/>
    </location>
    <ligand>
        <name>dimethylallyl diphosphate</name>
        <dbReference type="ChEBI" id="CHEBI:57623"/>
    </ligand>
</feature>
<feature type="binding site" evidence="5">
    <location>
        <position position="217"/>
    </location>
    <ligand>
        <name>dimethylallyl diphosphate</name>
        <dbReference type="ChEBI" id="CHEBI:57623"/>
    </ligand>
</feature>
<evidence type="ECO:0000256" key="5">
    <source>
        <dbReference type="HAMAP-Rule" id="MF_00191"/>
    </source>
</evidence>
<feature type="binding site" evidence="5">
    <location>
        <position position="41"/>
    </location>
    <ligand>
        <name>(2E)-4-hydroxy-3-methylbut-2-enyl diphosphate</name>
        <dbReference type="ChEBI" id="CHEBI:128753"/>
    </ligand>
</feature>
<keyword evidence="5" id="KW-0414">Isoprene biosynthesis</keyword>
<keyword evidence="8" id="KW-1185">Reference proteome</keyword>
<keyword evidence="2 5" id="KW-0479">Metal-binding</keyword>
<comment type="caution">
    <text evidence="7">The sequence shown here is derived from an EMBL/GenBank/DDBJ whole genome shotgun (WGS) entry which is preliminary data.</text>
</comment>
<feature type="domain" description="S1 motif" evidence="6">
    <location>
        <begin position="296"/>
        <end position="365"/>
    </location>
</feature>
<dbReference type="InterPro" id="IPR035104">
    <property type="entry name" value="Ribosomal_protein_S1-like"/>
</dbReference>
<comment type="catalytic activity">
    <reaction evidence="5">
        <text>dimethylallyl diphosphate + 2 oxidized [2Fe-2S]-[ferredoxin] + H2O = (2E)-4-hydroxy-3-methylbut-2-enyl diphosphate + 2 reduced [2Fe-2S]-[ferredoxin] + 2 H(+)</text>
        <dbReference type="Rhea" id="RHEA:24825"/>
        <dbReference type="Rhea" id="RHEA-COMP:10000"/>
        <dbReference type="Rhea" id="RHEA-COMP:10001"/>
        <dbReference type="ChEBI" id="CHEBI:15377"/>
        <dbReference type="ChEBI" id="CHEBI:15378"/>
        <dbReference type="ChEBI" id="CHEBI:33737"/>
        <dbReference type="ChEBI" id="CHEBI:33738"/>
        <dbReference type="ChEBI" id="CHEBI:57623"/>
        <dbReference type="ChEBI" id="CHEBI:128753"/>
        <dbReference type="EC" id="1.17.7.4"/>
    </reaction>
</comment>
<dbReference type="Gene3D" id="3.40.1010.20">
    <property type="entry name" value="4-hydroxy-3-methylbut-2-enyl diphosphate reductase, catalytic domain"/>
    <property type="match status" value="2"/>
</dbReference>
<dbReference type="InterPro" id="IPR012340">
    <property type="entry name" value="NA-bd_OB-fold"/>
</dbReference>
<dbReference type="PROSITE" id="PS50126">
    <property type="entry name" value="S1"/>
    <property type="match status" value="4"/>
</dbReference>
<feature type="binding site" evidence="5">
    <location>
        <position position="73"/>
    </location>
    <ligand>
        <name>isopentenyl diphosphate</name>
        <dbReference type="ChEBI" id="CHEBI:128769"/>
    </ligand>
</feature>
<evidence type="ECO:0000259" key="6">
    <source>
        <dbReference type="PROSITE" id="PS50126"/>
    </source>
</evidence>
<dbReference type="GO" id="GO:0051539">
    <property type="term" value="F:4 iron, 4 sulfur cluster binding"/>
    <property type="evidence" value="ECO:0007669"/>
    <property type="project" value="UniProtKB-UniRule"/>
</dbReference>
<feature type="domain" description="S1 motif" evidence="6">
    <location>
        <begin position="555"/>
        <end position="624"/>
    </location>
</feature>
<feature type="binding site" evidence="5">
    <location>
        <position position="41"/>
    </location>
    <ligand>
        <name>dimethylallyl diphosphate</name>
        <dbReference type="ChEBI" id="CHEBI:57623"/>
    </ligand>
</feature>
<evidence type="ECO:0000313" key="8">
    <source>
        <dbReference type="Proteomes" id="UP000469523"/>
    </source>
</evidence>
<dbReference type="Gene3D" id="3.40.50.11270">
    <property type="match status" value="1"/>
</dbReference>
<dbReference type="EC" id="1.17.7.4" evidence="5"/>
<dbReference type="Pfam" id="PF02401">
    <property type="entry name" value="LYTB"/>
    <property type="match status" value="1"/>
</dbReference>
<dbReference type="GO" id="GO:0016114">
    <property type="term" value="P:terpenoid biosynthetic process"/>
    <property type="evidence" value="ECO:0007669"/>
    <property type="project" value="UniProtKB-UniRule"/>
</dbReference>
<evidence type="ECO:0000256" key="2">
    <source>
        <dbReference type="ARBA" id="ARBA00022723"/>
    </source>
</evidence>
<sequence>MEIIIADNAGFCFGVKRAVDMTNTELINANKNIYSLGPLIHNQQAVERFEKSGLKTVDDIKEINNSKVIIRSHGVSKNIINEINQKDLEIVDSTCPYVKSVHKRVEEYENQGYNIIIIGDSNHPEIIGINGWCNNKAFIVNSLEDAEKLPMMDKICVVSQTTNTQEKFETLCEIIKEKGNEVKIFNTICNATNLRQESCKKLSSQVDAMIIIGGYHSSNTKKLVEVSKKYCKNVYHIETSKELPLQTLSKFNKIGITAGASTPDWIIKEVVETMDNINNNEMMEAIESSFTKIRRGDVLKGEVIYVTNNEVMVNINYRSDGIVTREELSNDPEVKPKDLYKVGDEINVFVVKLDDGEGNVVLSAKRANDFKNWDEIEAIFNNKERVECKVLNNIKGGLSVLVNGVNGFMPASQVSTNFVSDLNVYKGKALISKIIDFDKEKRRIILSRKEVEKEELNNKKKELWANIELDQVIEGVVQRLTDFGAFVDLGGVDGLIHISDLSWNRVKHPSNVVKEGQKVLVKVLALDKDKNRISLGLKQTVEEPWSLFSKNVNVGDIVEGTVVNLLDFGAFVRLNEGVDGLLHVSQISKDHINKPSDVLKVGQKINVKVIDIDTEEKKIGLSIKEALESTESEESVSNVINEEPEITIGDMIDKN</sequence>
<dbReference type="EMBL" id="VUNQ01000001">
    <property type="protein sequence ID" value="MST99939.1"/>
    <property type="molecule type" value="Genomic_DNA"/>
</dbReference>
<dbReference type="GO" id="GO:0005737">
    <property type="term" value="C:cytoplasm"/>
    <property type="evidence" value="ECO:0007669"/>
    <property type="project" value="UniProtKB-ARBA"/>
</dbReference>
<dbReference type="FunFam" id="2.40.50.140:FF:000051">
    <property type="entry name" value="RNA-binding transcriptional accessory protein"/>
    <property type="match status" value="2"/>
</dbReference>
<dbReference type="AlphaFoldDB" id="A0A6N7XVX5"/>
<protein>
    <recommendedName>
        <fullName evidence="5">4-hydroxy-3-methylbut-2-enyl diphosphate reductase</fullName>
        <shortName evidence="5">HMBPP reductase</shortName>
        <ecNumber evidence="5">1.17.7.4</ecNumber>
    </recommendedName>
</protein>
<keyword evidence="7" id="KW-0687">Ribonucleoprotein</keyword>
<feature type="binding site" evidence="5">
    <location>
        <position position="261"/>
    </location>
    <ligand>
        <name>dimethylallyl diphosphate</name>
        <dbReference type="ChEBI" id="CHEBI:57623"/>
    </ligand>
</feature>
<evidence type="ECO:0000313" key="7">
    <source>
        <dbReference type="EMBL" id="MST99939.1"/>
    </source>
</evidence>
<dbReference type="NCBIfam" id="NF002187">
    <property type="entry name" value="PRK01045.1-1"/>
    <property type="match status" value="1"/>
</dbReference>
<dbReference type="GO" id="GO:0050992">
    <property type="term" value="P:dimethylallyl diphosphate biosynthetic process"/>
    <property type="evidence" value="ECO:0007669"/>
    <property type="project" value="UniProtKB-UniRule"/>
</dbReference>
<keyword evidence="3 5" id="KW-0408">Iron</keyword>
<feature type="binding site" evidence="5">
    <location>
        <position position="95"/>
    </location>
    <ligand>
        <name>[4Fe-4S] cluster</name>
        <dbReference type="ChEBI" id="CHEBI:49883"/>
    </ligand>
</feature>
<feature type="binding site" evidence="5">
    <location>
        <position position="219"/>
    </location>
    <ligand>
        <name>dimethylallyl diphosphate</name>
        <dbReference type="ChEBI" id="CHEBI:57623"/>
    </ligand>
</feature>
<dbReference type="CDD" id="cd13944">
    <property type="entry name" value="lytB_ispH"/>
    <property type="match status" value="1"/>
</dbReference>
<name>A0A6N7XVX5_9FIRM</name>
<dbReference type="GO" id="GO:0003729">
    <property type="term" value="F:mRNA binding"/>
    <property type="evidence" value="ECO:0007669"/>
    <property type="project" value="UniProtKB-ARBA"/>
</dbReference>
<feature type="binding site" evidence="5">
    <location>
        <position position="73"/>
    </location>
    <ligand>
        <name>(2E)-4-hydroxy-3-methylbut-2-enyl diphosphate</name>
        <dbReference type="ChEBI" id="CHEBI:128753"/>
    </ligand>
</feature>
<dbReference type="PANTHER" id="PTHR30426">
    <property type="entry name" value="4-HYDROXY-3-METHYLBUT-2-ENYL DIPHOSPHATE REDUCTASE"/>
    <property type="match status" value="1"/>
</dbReference>
<keyword evidence="7" id="KW-0689">Ribosomal protein</keyword>
<dbReference type="CDD" id="cd05687">
    <property type="entry name" value="S1_RPS1_repeat_ec1_hs1"/>
    <property type="match status" value="1"/>
</dbReference>
<feature type="binding site" evidence="5">
    <location>
        <position position="218"/>
    </location>
    <ligand>
        <name>(2E)-4-hydroxy-3-methylbut-2-enyl diphosphate</name>
        <dbReference type="ChEBI" id="CHEBI:128753"/>
    </ligand>
</feature>
<dbReference type="SUPFAM" id="SSF50249">
    <property type="entry name" value="Nucleic acid-binding proteins"/>
    <property type="match status" value="4"/>
</dbReference>
<dbReference type="Gene3D" id="2.40.50.140">
    <property type="entry name" value="Nucleic acid-binding proteins"/>
    <property type="match status" value="4"/>
</dbReference>
<reference evidence="7 8" key="1">
    <citation type="submission" date="2019-09" db="EMBL/GenBank/DDBJ databases">
        <title>In-depth cultivation of the pig gut microbiome towards novel bacterial diversity and tailored functional studies.</title>
        <authorList>
            <person name="Wylensek D."/>
            <person name="Hitch T.C.A."/>
            <person name="Clavel T."/>
        </authorList>
    </citation>
    <scope>NUCLEOTIDE SEQUENCE [LARGE SCALE GENOMIC DNA]</scope>
    <source>
        <strain evidence="7 8">WCA3-693-APC-4?</strain>
    </source>
</reference>
<evidence type="ECO:0000256" key="4">
    <source>
        <dbReference type="ARBA" id="ARBA00023014"/>
    </source>
</evidence>
<dbReference type="InterPro" id="IPR003029">
    <property type="entry name" value="S1_domain"/>
</dbReference>
<feature type="domain" description="S1 motif" evidence="6">
    <location>
        <begin position="383"/>
        <end position="449"/>
    </location>
</feature>
<comment type="cofactor">
    <cofactor evidence="5">
        <name>[4Fe-4S] cluster</name>
        <dbReference type="ChEBI" id="CHEBI:49883"/>
    </cofactor>
    <text evidence="5">Binds 1 [4Fe-4S] cluster per subunit.</text>
</comment>
<dbReference type="NCBIfam" id="NF009024">
    <property type="entry name" value="PRK12360.1"/>
    <property type="match status" value="1"/>
</dbReference>
<dbReference type="PANTHER" id="PTHR30426:SF0">
    <property type="entry name" value="4-HYDROXY-3-METHYLBUT-2-ENYL DIPHOSPHATE REDUCTASE"/>
    <property type="match status" value="1"/>
</dbReference>
<feature type="domain" description="S1 motif" evidence="6">
    <location>
        <begin position="470"/>
        <end position="538"/>
    </location>
</feature>
<comment type="pathway">
    <text evidence="5">Isoprenoid biosynthesis; isopentenyl diphosphate biosynthesis via DXP pathway; isopentenyl diphosphate from 1-deoxy-D-xylulose 5-phosphate: step 6/6.</text>
</comment>
<feature type="binding site" evidence="5">
    <location>
        <position position="189"/>
    </location>
    <ligand>
        <name>[4Fe-4S] cluster</name>
        <dbReference type="ChEBI" id="CHEBI:49883"/>
    </ligand>
</feature>
<dbReference type="GO" id="GO:0019288">
    <property type="term" value="P:isopentenyl diphosphate biosynthetic process, methylerythritol 4-phosphate pathway"/>
    <property type="evidence" value="ECO:0007669"/>
    <property type="project" value="UniProtKB-UniRule"/>
</dbReference>
<feature type="binding site" evidence="5">
    <location>
        <position position="218"/>
    </location>
    <ligand>
        <name>dimethylallyl diphosphate</name>
        <dbReference type="ChEBI" id="CHEBI:57623"/>
    </ligand>
</feature>
<dbReference type="GO" id="GO:0046872">
    <property type="term" value="F:metal ion binding"/>
    <property type="evidence" value="ECO:0007669"/>
    <property type="project" value="UniProtKB-KW"/>
</dbReference>
<feature type="binding site" evidence="5">
    <location>
        <position position="123"/>
    </location>
    <ligand>
        <name>isopentenyl diphosphate</name>
        <dbReference type="ChEBI" id="CHEBI:128769"/>
    </ligand>
</feature>
<dbReference type="Pfam" id="PF00575">
    <property type="entry name" value="S1"/>
    <property type="match status" value="4"/>
</dbReference>
<feature type="binding site" evidence="5">
    <location>
        <position position="12"/>
    </location>
    <ligand>
        <name>[4Fe-4S] cluster</name>
        <dbReference type="ChEBI" id="CHEBI:49883"/>
    </ligand>
</feature>
<feature type="binding site" evidence="5">
    <location>
        <position position="217"/>
    </location>
    <ligand>
        <name>isopentenyl diphosphate</name>
        <dbReference type="ChEBI" id="CHEBI:128769"/>
    </ligand>
</feature>
<feature type="binding site" evidence="5">
    <location>
        <position position="218"/>
    </location>
    <ligand>
        <name>isopentenyl diphosphate</name>
        <dbReference type="ChEBI" id="CHEBI:128769"/>
    </ligand>
</feature>
<keyword evidence="4 5" id="KW-0411">Iron-sulfur</keyword>
<feature type="binding site" evidence="5">
    <location>
        <position position="217"/>
    </location>
    <ligand>
        <name>(2E)-4-hydroxy-3-methylbut-2-enyl diphosphate</name>
        <dbReference type="ChEBI" id="CHEBI:128753"/>
    </ligand>
</feature>
<dbReference type="GO" id="GO:0005840">
    <property type="term" value="C:ribosome"/>
    <property type="evidence" value="ECO:0007669"/>
    <property type="project" value="UniProtKB-KW"/>
</dbReference>
<evidence type="ECO:0000256" key="3">
    <source>
        <dbReference type="ARBA" id="ARBA00023004"/>
    </source>
</evidence>
<dbReference type="NCBIfam" id="NF005208">
    <property type="entry name" value="PRK06676.1"/>
    <property type="match status" value="1"/>
</dbReference>
<gene>
    <name evidence="5" type="primary">ispH</name>
    <name evidence="7" type="ORF">FYJ83_00480</name>
</gene>
<dbReference type="NCBIfam" id="NF000907">
    <property type="entry name" value="PRK00087.1"/>
    <property type="match status" value="1"/>
</dbReference>
<dbReference type="GO" id="GO:0051745">
    <property type="term" value="F:4-hydroxy-3-methylbut-2-enyl diphosphate reductase activity"/>
    <property type="evidence" value="ECO:0007669"/>
    <property type="project" value="UniProtKB-UniRule"/>
</dbReference>
<comment type="pathway">
    <text evidence="5">Isoprenoid biosynthesis; dimethylallyl diphosphate biosynthesis; dimethylallyl diphosphate from (2E)-4-hydroxy-3-methylbutenyl diphosphate: step 1/1.</text>
</comment>
<dbReference type="NCBIfam" id="TIGR00216">
    <property type="entry name" value="ispH_lytB"/>
    <property type="match status" value="1"/>
</dbReference>
<accession>A0A6N7XVX5</accession>
<dbReference type="UniPathway" id="UPA00059">
    <property type="reaction ID" value="UER00105"/>
</dbReference>
<organism evidence="7 8">
    <name type="scientific">Tissierella pigra</name>
    <dbReference type="NCBI Taxonomy" id="2607614"/>
    <lineage>
        <taxon>Bacteria</taxon>
        <taxon>Bacillati</taxon>
        <taxon>Bacillota</taxon>
        <taxon>Tissierellia</taxon>
        <taxon>Tissierellales</taxon>
        <taxon>Tissierellaceae</taxon>
        <taxon>Tissierella</taxon>
    </lineage>
</organism>
<dbReference type="CDD" id="cd05688">
    <property type="entry name" value="S1_RPS1_repeat_ec3"/>
    <property type="match status" value="2"/>
</dbReference>